<dbReference type="OrthoDB" id="3341590at2759"/>
<evidence type="ECO:0000313" key="2">
    <source>
        <dbReference type="EMBL" id="KPM42251.1"/>
    </source>
</evidence>
<dbReference type="STRING" id="78410.A0A0P7BLM6"/>
<dbReference type="SUPFAM" id="SSF49998">
    <property type="entry name" value="Amine oxidase catalytic domain"/>
    <property type="match status" value="1"/>
</dbReference>
<dbReference type="AlphaFoldDB" id="A0A0P7BLM6"/>
<dbReference type="GO" id="GO:0008131">
    <property type="term" value="F:primary methylamine oxidase activity"/>
    <property type="evidence" value="ECO:0007669"/>
    <property type="project" value="InterPro"/>
</dbReference>
<organism evidence="2 3">
    <name type="scientific">Neonectria ditissima</name>
    <dbReference type="NCBI Taxonomy" id="78410"/>
    <lineage>
        <taxon>Eukaryota</taxon>
        <taxon>Fungi</taxon>
        <taxon>Dikarya</taxon>
        <taxon>Ascomycota</taxon>
        <taxon>Pezizomycotina</taxon>
        <taxon>Sordariomycetes</taxon>
        <taxon>Hypocreomycetidae</taxon>
        <taxon>Hypocreales</taxon>
        <taxon>Nectriaceae</taxon>
        <taxon>Neonectria</taxon>
    </lineage>
</organism>
<keyword evidence="3" id="KW-1185">Reference proteome</keyword>
<protein>
    <recommendedName>
        <fullName evidence="1">Copper amine oxidase catalytic domain-containing protein</fullName>
    </recommendedName>
</protein>
<feature type="domain" description="Copper amine oxidase catalytic" evidence="1">
    <location>
        <begin position="2"/>
        <end position="92"/>
    </location>
</feature>
<dbReference type="GO" id="GO:0009308">
    <property type="term" value="P:amine metabolic process"/>
    <property type="evidence" value="ECO:0007669"/>
    <property type="project" value="InterPro"/>
</dbReference>
<dbReference type="InterPro" id="IPR015798">
    <property type="entry name" value="Cu_amine_oxidase_C"/>
</dbReference>
<dbReference type="Proteomes" id="UP000050424">
    <property type="component" value="Unassembled WGS sequence"/>
</dbReference>
<dbReference type="GO" id="GO:0005507">
    <property type="term" value="F:copper ion binding"/>
    <property type="evidence" value="ECO:0007669"/>
    <property type="project" value="InterPro"/>
</dbReference>
<reference evidence="2 3" key="1">
    <citation type="submission" date="2015-09" db="EMBL/GenBank/DDBJ databases">
        <title>Draft genome of a European isolate of the apple canker pathogen Neonectria ditissima.</title>
        <authorList>
            <person name="Gomez-Cortecero A."/>
            <person name="Harrison R.J."/>
            <person name="Armitage A.D."/>
        </authorList>
    </citation>
    <scope>NUCLEOTIDE SEQUENCE [LARGE SCALE GENOMIC DNA]</scope>
    <source>
        <strain evidence="2 3">R09/05</strain>
    </source>
</reference>
<name>A0A0P7BLM6_9HYPO</name>
<gene>
    <name evidence="2" type="ORF">AK830_g4344</name>
</gene>
<proteinExistence type="predicted"/>
<dbReference type="Pfam" id="PF01179">
    <property type="entry name" value="Cu_amine_oxid"/>
    <property type="match status" value="1"/>
</dbReference>
<accession>A0A0P7BLM6</accession>
<evidence type="ECO:0000259" key="1">
    <source>
        <dbReference type="Pfam" id="PF01179"/>
    </source>
</evidence>
<comment type="caution">
    <text evidence="2">The sequence shown here is derived from an EMBL/GenBank/DDBJ whole genome shotgun (WGS) entry which is preliminary data.</text>
</comment>
<dbReference type="Gene3D" id="2.70.98.20">
    <property type="entry name" value="Copper amine oxidase, catalytic domain"/>
    <property type="match status" value="1"/>
</dbReference>
<sequence>MTVDAHASGYVQGNYFRPDDEGKWGPRIAETIAGTLHTHVVNFKADFDLLGTENLFLKTEIVVENVIQPWFPKHSKFEMMGYEFTELGTEDDGLPIPANG</sequence>
<dbReference type="InterPro" id="IPR036460">
    <property type="entry name" value="Cu_amine_oxidase_C_sf"/>
</dbReference>
<dbReference type="EMBL" id="LKCW01000052">
    <property type="protein sequence ID" value="KPM42251.1"/>
    <property type="molecule type" value="Genomic_DNA"/>
</dbReference>
<evidence type="ECO:0000313" key="3">
    <source>
        <dbReference type="Proteomes" id="UP000050424"/>
    </source>
</evidence>
<dbReference type="GO" id="GO:0048038">
    <property type="term" value="F:quinone binding"/>
    <property type="evidence" value="ECO:0007669"/>
    <property type="project" value="InterPro"/>
</dbReference>